<dbReference type="Proteomes" id="UP000663191">
    <property type="component" value="Chromosome"/>
</dbReference>
<keyword evidence="2" id="KW-0812">Transmembrane</keyword>
<organism evidence="4 5">
    <name type="scientific">Natrinema longum</name>
    <dbReference type="NCBI Taxonomy" id="370324"/>
    <lineage>
        <taxon>Archaea</taxon>
        <taxon>Methanobacteriati</taxon>
        <taxon>Methanobacteriota</taxon>
        <taxon>Stenosarchaea group</taxon>
        <taxon>Halobacteria</taxon>
        <taxon>Halobacteriales</taxon>
        <taxon>Natrialbaceae</taxon>
        <taxon>Natrinema</taxon>
    </lineage>
</organism>
<gene>
    <name evidence="4" type="ORF">J0X27_17025</name>
</gene>
<dbReference type="OrthoDB" id="293088at2157"/>
<evidence type="ECO:0000313" key="4">
    <source>
        <dbReference type="EMBL" id="QSW87025.1"/>
    </source>
</evidence>
<name>A0A8A2UHW1_9EURY</name>
<dbReference type="EMBL" id="CP071463">
    <property type="protein sequence ID" value="QSW87025.1"/>
    <property type="molecule type" value="Genomic_DNA"/>
</dbReference>
<dbReference type="InterPro" id="IPR055833">
    <property type="entry name" value="DUF7410"/>
</dbReference>
<evidence type="ECO:0000256" key="1">
    <source>
        <dbReference type="SAM" id="MobiDB-lite"/>
    </source>
</evidence>
<sequence>MQPVVVAPTVSGDPRGHAPAVESVPEERFESDARGGHPPVRCPYCDRPFRRARYESLHRGLEHSERLSDRERAAAERAARTEQAAYRRVRLYALATLVSLYFGLLIVAAFVV</sequence>
<dbReference type="Pfam" id="PF24166">
    <property type="entry name" value="DUF7410"/>
    <property type="match status" value="1"/>
</dbReference>
<feature type="region of interest" description="Disordered" evidence="1">
    <location>
        <begin position="1"/>
        <end position="37"/>
    </location>
</feature>
<dbReference type="InterPro" id="IPR013087">
    <property type="entry name" value="Znf_C2H2_type"/>
</dbReference>
<dbReference type="KEGG" id="hlo:J0X27_17025"/>
<reference evidence="4 5" key="1">
    <citation type="journal article" date="2006" name="Int. J. Syst. Evol. Microbiol.">
        <title>Haloterrigena longa sp. nov. and Haloterrigena limicola sp. nov., extremely halophilic archaea isolated from a salt lake.</title>
        <authorList>
            <person name="Cui H.L."/>
            <person name="Tohty D."/>
            <person name="Zhou P.J."/>
            <person name="Liu S.J."/>
        </authorList>
    </citation>
    <scope>NUCLEOTIDE SEQUENCE [LARGE SCALE GENOMIC DNA]</scope>
    <source>
        <strain evidence="4 5">ABH32</strain>
    </source>
</reference>
<feature type="transmembrane region" description="Helical" evidence="2">
    <location>
        <begin position="91"/>
        <end position="111"/>
    </location>
</feature>
<evidence type="ECO:0000259" key="3">
    <source>
        <dbReference type="PROSITE" id="PS00028"/>
    </source>
</evidence>
<evidence type="ECO:0000256" key="2">
    <source>
        <dbReference type="SAM" id="Phobius"/>
    </source>
</evidence>
<feature type="domain" description="C2H2-type" evidence="3">
    <location>
        <begin position="42"/>
        <end position="63"/>
    </location>
</feature>
<evidence type="ECO:0000313" key="5">
    <source>
        <dbReference type="Proteomes" id="UP000663191"/>
    </source>
</evidence>
<proteinExistence type="predicted"/>
<feature type="compositionally biased region" description="Basic and acidic residues" evidence="1">
    <location>
        <begin position="25"/>
        <end position="35"/>
    </location>
</feature>
<accession>A0A8A2UHW1</accession>
<protein>
    <recommendedName>
        <fullName evidence="3">C2H2-type domain-containing protein</fullName>
    </recommendedName>
</protein>
<dbReference type="PROSITE" id="PS00028">
    <property type="entry name" value="ZINC_FINGER_C2H2_1"/>
    <property type="match status" value="1"/>
</dbReference>
<keyword evidence="2" id="KW-1133">Transmembrane helix</keyword>
<dbReference type="AlphaFoldDB" id="A0A8A2UHW1"/>
<keyword evidence="5" id="KW-1185">Reference proteome</keyword>
<keyword evidence="2" id="KW-0472">Membrane</keyword>